<dbReference type="InterPro" id="IPR050879">
    <property type="entry name" value="Acyltransferase_3"/>
</dbReference>
<dbReference type="GO" id="GO:0000271">
    <property type="term" value="P:polysaccharide biosynthetic process"/>
    <property type="evidence" value="ECO:0007669"/>
    <property type="project" value="TreeGrafter"/>
</dbReference>
<dbReference type="PANTHER" id="PTHR23028:SF53">
    <property type="entry name" value="ACYL_TRANSF_3 DOMAIN-CONTAINING PROTEIN"/>
    <property type="match status" value="1"/>
</dbReference>
<organism evidence="3 4">
    <name type="scientific">Eubacterium barkeri</name>
    <name type="common">Clostridium barkeri</name>
    <dbReference type="NCBI Taxonomy" id="1528"/>
    <lineage>
        <taxon>Bacteria</taxon>
        <taxon>Bacillati</taxon>
        <taxon>Bacillota</taxon>
        <taxon>Clostridia</taxon>
        <taxon>Eubacteriales</taxon>
        <taxon>Eubacteriaceae</taxon>
        <taxon>Eubacterium</taxon>
    </lineage>
</organism>
<keyword evidence="3" id="KW-0012">Acyltransferase</keyword>
<dbReference type="Proteomes" id="UP000199652">
    <property type="component" value="Unassembled WGS sequence"/>
</dbReference>
<keyword evidence="1" id="KW-0472">Membrane</keyword>
<accession>A0A1H3GUP2</accession>
<feature type="transmembrane region" description="Helical" evidence="1">
    <location>
        <begin position="57"/>
        <end position="80"/>
    </location>
</feature>
<dbReference type="GO" id="GO:0016787">
    <property type="term" value="F:hydrolase activity"/>
    <property type="evidence" value="ECO:0007669"/>
    <property type="project" value="UniProtKB-KW"/>
</dbReference>
<evidence type="ECO:0000256" key="1">
    <source>
        <dbReference type="SAM" id="Phobius"/>
    </source>
</evidence>
<keyword evidence="1" id="KW-1133">Transmembrane helix</keyword>
<dbReference type="EMBL" id="FNOU01000015">
    <property type="protein sequence ID" value="SDY06204.1"/>
    <property type="molecule type" value="Genomic_DNA"/>
</dbReference>
<dbReference type="RefSeq" id="WP_090245766.1">
    <property type="nucleotide sequence ID" value="NZ_FNOU01000015.1"/>
</dbReference>
<keyword evidence="4" id="KW-1185">Reference proteome</keyword>
<dbReference type="InterPro" id="IPR002656">
    <property type="entry name" value="Acyl_transf_3_dom"/>
</dbReference>
<feature type="transmembrane region" description="Helical" evidence="1">
    <location>
        <begin position="251"/>
        <end position="275"/>
    </location>
</feature>
<name>A0A1H3GUP2_EUBBA</name>
<dbReference type="STRING" id="1528.SAMN04488579_11510"/>
<evidence type="ECO:0000313" key="4">
    <source>
        <dbReference type="Proteomes" id="UP000199652"/>
    </source>
</evidence>
<feature type="transmembrane region" description="Helical" evidence="1">
    <location>
        <begin position="12"/>
        <end position="31"/>
    </location>
</feature>
<dbReference type="PANTHER" id="PTHR23028">
    <property type="entry name" value="ACETYLTRANSFERASE"/>
    <property type="match status" value="1"/>
</dbReference>
<feature type="transmembrane region" description="Helical" evidence="1">
    <location>
        <begin position="372"/>
        <end position="392"/>
    </location>
</feature>
<feature type="transmembrane region" description="Helical" evidence="1">
    <location>
        <begin position="214"/>
        <end position="239"/>
    </location>
</feature>
<dbReference type="GO" id="GO:0016747">
    <property type="term" value="F:acyltransferase activity, transferring groups other than amino-acyl groups"/>
    <property type="evidence" value="ECO:0007669"/>
    <property type="project" value="InterPro"/>
</dbReference>
<feature type="transmembrane region" description="Helical" evidence="1">
    <location>
        <begin position="304"/>
        <end position="325"/>
    </location>
</feature>
<dbReference type="AlphaFoldDB" id="A0A1H3GUP2"/>
<gene>
    <name evidence="3" type="ORF">SAMN04488579_11510</name>
</gene>
<keyword evidence="1" id="KW-0812">Transmembrane</keyword>
<feature type="transmembrane region" description="Helical" evidence="1">
    <location>
        <begin position="100"/>
        <end position="118"/>
    </location>
</feature>
<feature type="transmembrane region" description="Helical" evidence="1">
    <location>
        <begin position="281"/>
        <end position="297"/>
    </location>
</feature>
<evidence type="ECO:0000259" key="2">
    <source>
        <dbReference type="Pfam" id="PF01757"/>
    </source>
</evidence>
<feature type="domain" description="Acyltransferase 3" evidence="2">
    <location>
        <begin position="9"/>
        <end position="362"/>
    </location>
</feature>
<keyword evidence="3" id="KW-0378">Hydrolase</keyword>
<feature type="transmembrane region" description="Helical" evidence="1">
    <location>
        <begin position="188"/>
        <end position="208"/>
    </location>
</feature>
<dbReference type="GO" id="GO:0016020">
    <property type="term" value="C:membrane"/>
    <property type="evidence" value="ECO:0007669"/>
    <property type="project" value="TreeGrafter"/>
</dbReference>
<keyword evidence="3" id="KW-0808">Transferase</keyword>
<dbReference type="Pfam" id="PF01757">
    <property type="entry name" value="Acyl_transf_3"/>
    <property type="match status" value="1"/>
</dbReference>
<evidence type="ECO:0000313" key="3">
    <source>
        <dbReference type="EMBL" id="SDY06204.1"/>
    </source>
</evidence>
<protein>
    <submittedName>
        <fullName evidence="3">Peptidoglycan/LPS O-acetylase OafA/YrhL, contains acyltransferase and SGNH-hydrolase domains</fullName>
    </submittedName>
</protein>
<reference evidence="4" key="1">
    <citation type="submission" date="2016-10" db="EMBL/GenBank/DDBJ databases">
        <authorList>
            <person name="Varghese N."/>
            <person name="Submissions S."/>
        </authorList>
    </citation>
    <scope>NUCLEOTIDE SEQUENCE [LARGE SCALE GENOMIC DNA]</scope>
    <source>
        <strain evidence="4">VPI 5359</strain>
    </source>
</reference>
<sequence>MEKQRRTTSIELLRFVAAIGVMMVHFGGIYLSKGNYEPVTFLFQTFADVPLEAKRSYAPFAFVFVEFFFMLGGFFMVKYLDGRKDPLNPGGFILKKVKSFYPIFIVAFSAQMIFYVVLNDFKGVSGFFDALFHFKWEALLLHCTGFLKDPAFNLDYLLGQDWYLSALILGLIVIYPIALYYRNFFEKIFVPWSTIILYALLIQQYGTLDVGSEYLGIVSTAIIRGVAGISAGCLAYVVYRSMKEKALTPTQLKVLAGVEVILWLAIPVLFTSNIIATDADALFYVPIFMVIIVLAFLDKTPLSGFFNSHCTGLLGYLGSLSLYLYLFHWTVMTAMNYFMPQLSPLLATGIYMGTTIGLSAIMFEVNKRRKTALPIIIIVVVFLSTALVTAMMA</sequence>
<feature type="transmembrane region" description="Helical" evidence="1">
    <location>
        <begin position="162"/>
        <end position="181"/>
    </location>
</feature>
<proteinExistence type="predicted"/>
<feature type="transmembrane region" description="Helical" evidence="1">
    <location>
        <begin position="345"/>
        <end position="365"/>
    </location>
</feature>
<dbReference type="OrthoDB" id="5808342at2"/>